<dbReference type="RefSeq" id="WP_206715527.1">
    <property type="nucleotide sequence ID" value="NZ_CP071091.1"/>
</dbReference>
<dbReference type="EMBL" id="CP071091">
    <property type="protein sequence ID" value="QSQ13724.1"/>
    <property type="molecule type" value="Genomic_DNA"/>
</dbReference>
<keyword evidence="2" id="KW-1185">Reference proteome</keyword>
<gene>
    <name evidence="1" type="ORF">JY572_36245</name>
</gene>
<evidence type="ECO:0000313" key="1">
    <source>
        <dbReference type="EMBL" id="QSQ13724.1"/>
    </source>
</evidence>
<protein>
    <submittedName>
        <fullName evidence="1">Uncharacterized protein</fullName>
    </submittedName>
</protein>
<sequence length="59" mass="6838">MRIFRSQDDDGDEKLEFMPSRDSVHSTVYPGRPLKDQFTTAYANVRLARGANRYGSTRR</sequence>
<name>A0ABX7N4P3_9BACT</name>
<accession>A0ABX7N4P3</accession>
<dbReference type="Proteomes" id="UP000663090">
    <property type="component" value="Chromosome"/>
</dbReference>
<proteinExistence type="predicted"/>
<evidence type="ECO:0000313" key="2">
    <source>
        <dbReference type="Proteomes" id="UP000663090"/>
    </source>
</evidence>
<reference evidence="1 2" key="1">
    <citation type="submission" date="2021-02" db="EMBL/GenBank/DDBJ databases">
        <title>De Novo genome assembly of isolated myxobacteria.</title>
        <authorList>
            <person name="Stevens D.C."/>
        </authorList>
    </citation>
    <scope>NUCLEOTIDE SEQUENCE [LARGE SCALE GENOMIC DNA]</scope>
    <source>
        <strain evidence="1 2">SCHIC003</strain>
    </source>
</reference>
<organism evidence="1 2">
    <name type="scientific">Myxococcus landrumensis</name>
    <dbReference type="NCBI Taxonomy" id="2813577"/>
    <lineage>
        <taxon>Bacteria</taxon>
        <taxon>Pseudomonadati</taxon>
        <taxon>Myxococcota</taxon>
        <taxon>Myxococcia</taxon>
        <taxon>Myxococcales</taxon>
        <taxon>Cystobacterineae</taxon>
        <taxon>Myxococcaceae</taxon>
        <taxon>Myxococcus</taxon>
    </lineage>
</organism>